<accession>A0AAX1QDY9</accession>
<dbReference type="PROSITE" id="PS01124">
    <property type="entry name" value="HTH_ARAC_FAMILY_2"/>
    <property type="match status" value="1"/>
</dbReference>
<organism evidence="6 7">
    <name type="scientific">Priestia endophytica</name>
    <dbReference type="NCBI Taxonomy" id="135735"/>
    <lineage>
        <taxon>Bacteria</taxon>
        <taxon>Bacillati</taxon>
        <taxon>Bacillota</taxon>
        <taxon>Bacilli</taxon>
        <taxon>Bacillales</taxon>
        <taxon>Bacillaceae</taxon>
        <taxon>Priestia</taxon>
    </lineage>
</organism>
<dbReference type="GO" id="GO:0043565">
    <property type="term" value="F:sequence-specific DNA binding"/>
    <property type="evidence" value="ECO:0007669"/>
    <property type="project" value="InterPro"/>
</dbReference>
<dbReference type="PRINTS" id="PR00032">
    <property type="entry name" value="HTHARAC"/>
</dbReference>
<dbReference type="SUPFAM" id="SSF46689">
    <property type="entry name" value="Homeodomain-like"/>
    <property type="match status" value="2"/>
</dbReference>
<dbReference type="InterPro" id="IPR020449">
    <property type="entry name" value="Tscrpt_reg_AraC-type_HTH"/>
</dbReference>
<comment type="caution">
    <text evidence="6">The sequence shown here is derived from an EMBL/GenBank/DDBJ whole genome shotgun (WGS) entry which is preliminary data.</text>
</comment>
<dbReference type="Proteomes" id="UP000250174">
    <property type="component" value="Unassembled WGS sequence"/>
</dbReference>
<dbReference type="RefSeq" id="WP_113765194.1">
    <property type="nucleotide sequence ID" value="NZ_LVYK01000001.1"/>
</dbReference>
<sequence length="289" mass="33902">METSYVLKIPDKKFQDFHLLFCGYGVCEPLHHFGPAVRPNYIIHFVLSGKGYYYVGEEKYTIGKGQGFLILPDVLTRYEADEKEPWTYIWIGFDGTHSMEHLRNIGLGADKLFFQSSRLIELEEVVMDMLQYKKLDVRDEYRIQSLLYLFFSLIANSSSDFYKEETSKENDYITKSIEFIQTHYNEKIKVTDIAHYVSLINRSYLTTLFRKRTGVSIQQYLAQFRLTRAVELLALTDLSIEQIAESCGYSDPLVFSKAFKREKGVSPTKYRERERLEGMNTREKREGLR</sequence>
<keyword evidence="2" id="KW-0238">DNA-binding</keyword>
<feature type="domain" description="HTH araC/xylS-type" evidence="5">
    <location>
        <begin position="174"/>
        <end position="273"/>
    </location>
</feature>
<evidence type="ECO:0000256" key="3">
    <source>
        <dbReference type="ARBA" id="ARBA00023163"/>
    </source>
</evidence>
<keyword evidence="3" id="KW-0804">Transcription</keyword>
<evidence type="ECO:0000259" key="5">
    <source>
        <dbReference type="PROSITE" id="PS01124"/>
    </source>
</evidence>
<dbReference type="Gene3D" id="2.60.120.280">
    <property type="entry name" value="Regulatory protein AraC"/>
    <property type="match status" value="1"/>
</dbReference>
<keyword evidence="1" id="KW-0805">Transcription regulation</keyword>
<protein>
    <submittedName>
        <fullName evidence="6">AraC family transcriptional regulator</fullName>
    </submittedName>
</protein>
<evidence type="ECO:0000313" key="7">
    <source>
        <dbReference type="Proteomes" id="UP000250174"/>
    </source>
</evidence>
<dbReference type="PANTHER" id="PTHR43280:SF2">
    <property type="entry name" value="HTH-TYPE TRANSCRIPTIONAL REGULATOR EXSA"/>
    <property type="match status" value="1"/>
</dbReference>
<dbReference type="InterPro" id="IPR037923">
    <property type="entry name" value="HTH-like"/>
</dbReference>
<dbReference type="PROSITE" id="PS00041">
    <property type="entry name" value="HTH_ARAC_FAMILY_1"/>
    <property type="match status" value="1"/>
</dbReference>
<evidence type="ECO:0000313" key="6">
    <source>
        <dbReference type="EMBL" id="RAS82271.1"/>
    </source>
</evidence>
<evidence type="ECO:0000256" key="2">
    <source>
        <dbReference type="ARBA" id="ARBA00023125"/>
    </source>
</evidence>
<dbReference type="Pfam" id="PF02311">
    <property type="entry name" value="AraC_binding"/>
    <property type="match status" value="1"/>
</dbReference>
<dbReference type="SUPFAM" id="SSF51215">
    <property type="entry name" value="Regulatory protein AraC"/>
    <property type="match status" value="1"/>
</dbReference>
<evidence type="ECO:0000256" key="1">
    <source>
        <dbReference type="ARBA" id="ARBA00023015"/>
    </source>
</evidence>
<reference evidence="6 7" key="1">
    <citation type="submission" date="2016-03" db="EMBL/GenBank/DDBJ databases">
        <title>Comparison of Bacillus endophyticus and B. anthracis characteristics using whole genome sequence analysis and microbiological techniques.</title>
        <authorList>
            <person name="Lekota K.E."/>
            <person name="Mafofo J."/>
            <person name="Rees J."/>
            <person name="Muchadeyi F.C."/>
            <person name="Madoroba E."/>
            <person name="Van Heerden H."/>
        </authorList>
    </citation>
    <scope>NUCLEOTIDE SEQUENCE [LARGE SCALE GENOMIC DNA]</scope>
    <source>
        <strain evidence="6 7">3631_10C</strain>
    </source>
</reference>
<feature type="region of interest" description="Disordered" evidence="4">
    <location>
        <begin position="270"/>
        <end position="289"/>
    </location>
</feature>
<dbReference type="Pfam" id="PF12833">
    <property type="entry name" value="HTH_18"/>
    <property type="match status" value="1"/>
</dbReference>
<dbReference type="InterPro" id="IPR009057">
    <property type="entry name" value="Homeodomain-like_sf"/>
</dbReference>
<dbReference type="InterPro" id="IPR003313">
    <property type="entry name" value="AraC-bd"/>
</dbReference>
<name>A0AAX1QDY9_9BACI</name>
<dbReference type="AlphaFoldDB" id="A0AAX1QDY9"/>
<dbReference type="EMBL" id="LVYK01000001">
    <property type="protein sequence ID" value="RAS82271.1"/>
    <property type="molecule type" value="Genomic_DNA"/>
</dbReference>
<dbReference type="Gene3D" id="1.10.10.60">
    <property type="entry name" value="Homeodomain-like"/>
    <property type="match status" value="2"/>
</dbReference>
<dbReference type="InterPro" id="IPR018062">
    <property type="entry name" value="HTH_AraC-typ_CS"/>
</dbReference>
<dbReference type="CDD" id="cd06986">
    <property type="entry name" value="cupin_MmsR-like_N"/>
    <property type="match status" value="1"/>
</dbReference>
<dbReference type="InterPro" id="IPR018060">
    <property type="entry name" value="HTH_AraC"/>
</dbReference>
<dbReference type="GO" id="GO:0003700">
    <property type="term" value="F:DNA-binding transcription factor activity"/>
    <property type="evidence" value="ECO:0007669"/>
    <property type="project" value="InterPro"/>
</dbReference>
<dbReference type="SMART" id="SM00342">
    <property type="entry name" value="HTH_ARAC"/>
    <property type="match status" value="1"/>
</dbReference>
<proteinExistence type="predicted"/>
<dbReference type="PANTHER" id="PTHR43280">
    <property type="entry name" value="ARAC-FAMILY TRANSCRIPTIONAL REGULATOR"/>
    <property type="match status" value="1"/>
</dbReference>
<gene>
    <name evidence="6" type="ORF">A3864_01825</name>
</gene>
<evidence type="ECO:0000256" key="4">
    <source>
        <dbReference type="SAM" id="MobiDB-lite"/>
    </source>
</evidence>